<name>A0A493TP09_ANAPP</name>
<evidence type="ECO:0000256" key="5">
    <source>
        <dbReference type="SAM" id="MobiDB-lite"/>
    </source>
</evidence>
<dbReference type="AlphaFoldDB" id="A0A493TP09"/>
<feature type="region of interest" description="Disordered" evidence="5">
    <location>
        <begin position="433"/>
        <end position="506"/>
    </location>
</feature>
<dbReference type="InterPro" id="IPR001878">
    <property type="entry name" value="Znf_CCHC"/>
</dbReference>
<dbReference type="GO" id="GO:0008270">
    <property type="term" value="F:zinc ion binding"/>
    <property type="evidence" value="ECO:0007669"/>
    <property type="project" value="UniProtKB-KW"/>
</dbReference>
<dbReference type="GO" id="GO:0016032">
    <property type="term" value="P:viral process"/>
    <property type="evidence" value="ECO:0007669"/>
    <property type="project" value="InterPro"/>
</dbReference>
<keyword evidence="1" id="KW-0479">Metal-binding</keyword>
<dbReference type="PROSITE" id="PS50158">
    <property type="entry name" value="ZF_CCHC"/>
    <property type="match status" value="1"/>
</dbReference>
<sequence length="506" mass="54981">MGAGLSSLSPEEEAIVKLLMQLLKERGVKNEPFKIKLLLKFLRKQGFPSMASTVFDVKTWDQAGKILWEAASRGDTDAAEVITMWWLVTETLRSWQAEKTVRSTAAQAITAAKPRSEPARSPGRCKLIDLGDDKEGGRRPLLNPSAPALPTPGNAFQWDLIKELRKAVSTHGLRAPFTQSLLEYVMAGQLLVPYDCRQIAALILTPKHKLLWEQTWEAGCRLAALGNMQRQPGDPLRGAGVPQLMGTGPFLDPRLQARLNAAILRQAASLALQAMLKLPGAGEAEPPFTSVRQRLTEPYMRFIGRLRGALDRQIDNREAKEVLTLKLAVENANADCKKILRALPANSTLVQMIKACSRAGSIDHHAAALAAAFAAALKSGGKRCFHCRATGHCATQCPQRGAGEERGNPAPPTICPRCGKGWHWARQCRWKHNAEGQPAQPRRGHGKQSAGQGRTMTPVTGLSSRKSLGQAVMTTGPQPQPPPAPASPWVPSQPKPKKAPHGMALQ</sequence>
<dbReference type="InterPro" id="IPR050195">
    <property type="entry name" value="Primate_lentivir_Gag_pol-like"/>
</dbReference>
<dbReference type="Proteomes" id="UP000016666">
    <property type="component" value="Chromosome 1"/>
</dbReference>
<dbReference type="GeneTree" id="ENSGT00940000162994"/>
<reference evidence="7" key="3">
    <citation type="submission" date="2025-09" db="UniProtKB">
        <authorList>
            <consortium name="Ensembl"/>
        </authorList>
    </citation>
    <scope>IDENTIFICATION</scope>
</reference>
<dbReference type="Pfam" id="PF00607">
    <property type="entry name" value="Gag_p24"/>
    <property type="match status" value="1"/>
</dbReference>
<dbReference type="Gene3D" id="1.10.375.10">
    <property type="entry name" value="Human Immunodeficiency Virus Type 1 Capsid Protein"/>
    <property type="match status" value="1"/>
</dbReference>
<dbReference type="OMA" id="KEPYLEF"/>
<evidence type="ECO:0000259" key="6">
    <source>
        <dbReference type="PROSITE" id="PS50158"/>
    </source>
</evidence>
<organism evidence="7 8">
    <name type="scientific">Anas platyrhynchos platyrhynchos</name>
    <name type="common">Northern mallard</name>
    <dbReference type="NCBI Taxonomy" id="8840"/>
    <lineage>
        <taxon>Eukaryota</taxon>
        <taxon>Metazoa</taxon>
        <taxon>Chordata</taxon>
        <taxon>Craniata</taxon>
        <taxon>Vertebrata</taxon>
        <taxon>Euteleostomi</taxon>
        <taxon>Archelosauria</taxon>
        <taxon>Archosauria</taxon>
        <taxon>Dinosauria</taxon>
        <taxon>Saurischia</taxon>
        <taxon>Theropoda</taxon>
        <taxon>Coelurosauria</taxon>
        <taxon>Aves</taxon>
        <taxon>Neognathae</taxon>
        <taxon>Galloanserae</taxon>
        <taxon>Anseriformes</taxon>
        <taxon>Anatidae</taxon>
        <taxon>Anatinae</taxon>
        <taxon>Anas</taxon>
    </lineage>
</organism>
<feature type="compositionally biased region" description="Polar residues" evidence="5">
    <location>
        <begin position="449"/>
        <end position="476"/>
    </location>
</feature>
<evidence type="ECO:0000313" key="8">
    <source>
        <dbReference type="Proteomes" id="UP000016666"/>
    </source>
</evidence>
<dbReference type="Gene3D" id="4.10.60.10">
    <property type="entry name" value="Zinc finger, CCHC-type"/>
    <property type="match status" value="1"/>
</dbReference>
<dbReference type="Pfam" id="PF19317">
    <property type="entry name" value="Gag_p24_C"/>
    <property type="match status" value="1"/>
</dbReference>
<dbReference type="Pfam" id="PF14787">
    <property type="entry name" value="zf-CCHC_5"/>
    <property type="match status" value="1"/>
</dbReference>
<evidence type="ECO:0000256" key="4">
    <source>
        <dbReference type="PROSITE-ProRule" id="PRU00047"/>
    </source>
</evidence>
<dbReference type="SUPFAM" id="SSF47353">
    <property type="entry name" value="Retrovirus capsid dimerization domain-like"/>
    <property type="match status" value="1"/>
</dbReference>
<dbReference type="InterPro" id="IPR008916">
    <property type="entry name" value="Retrov_capsid_C"/>
</dbReference>
<reference evidence="7" key="2">
    <citation type="submission" date="2025-08" db="UniProtKB">
        <authorList>
            <consortium name="Ensembl"/>
        </authorList>
    </citation>
    <scope>IDENTIFICATION</scope>
</reference>
<dbReference type="SMART" id="SM00343">
    <property type="entry name" value="ZnF_C2HC"/>
    <property type="match status" value="2"/>
</dbReference>
<dbReference type="PANTHER" id="PTHR40389:SF3">
    <property type="entry name" value="IGE-BINDING PROTEIN"/>
    <property type="match status" value="1"/>
</dbReference>
<dbReference type="Gene3D" id="1.10.150.490">
    <property type="entry name" value="Retroviral GAG p10 protein"/>
    <property type="match status" value="1"/>
</dbReference>
<reference evidence="7 8" key="1">
    <citation type="submission" date="2017-10" db="EMBL/GenBank/DDBJ databases">
        <title>A new Pekin duck reference genome.</title>
        <authorList>
            <person name="Hou Z.-C."/>
            <person name="Zhou Z.-K."/>
            <person name="Zhu F."/>
            <person name="Hou S.-S."/>
        </authorList>
    </citation>
    <scope>NUCLEOTIDE SEQUENCE [LARGE SCALE GENOMIC DNA]</scope>
</reference>
<keyword evidence="2 4" id="KW-0863">Zinc-finger</keyword>
<feature type="domain" description="CCHC-type" evidence="6">
    <location>
        <begin position="383"/>
        <end position="399"/>
    </location>
</feature>
<keyword evidence="3" id="KW-0862">Zinc</keyword>
<dbReference type="Ensembl" id="ENSAPLT00000031858.1">
    <property type="protein sequence ID" value="ENSAPLP00000027583.1"/>
    <property type="gene ID" value="ENSAPLG00000024229.1"/>
</dbReference>
<dbReference type="InterPro" id="IPR008919">
    <property type="entry name" value="Retrov_capsid_N"/>
</dbReference>
<dbReference type="SUPFAM" id="SSF47943">
    <property type="entry name" value="Retrovirus capsid protein, N-terminal core domain"/>
    <property type="match status" value="1"/>
</dbReference>
<dbReference type="InterPro" id="IPR036875">
    <property type="entry name" value="Znf_CCHC_sf"/>
</dbReference>
<dbReference type="GO" id="GO:0003676">
    <property type="term" value="F:nucleic acid binding"/>
    <property type="evidence" value="ECO:0007669"/>
    <property type="project" value="InterPro"/>
</dbReference>
<evidence type="ECO:0000256" key="3">
    <source>
        <dbReference type="ARBA" id="ARBA00022833"/>
    </source>
</evidence>
<evidence type="ECO:0000313" key="7">
    <source>
        <dbReference type="Ensembl" id="ENSAPLP00000027583.1"/>
    </source>
</evidence>
<dbReference type="Gene3D" id="1.10.1200.30">
    <property type="match status" value="1"/>
</dbReference>
<keyword evidence="8" id="KW-1185">Reference proteome</keyword>
<evidence type="ECO:0000256" key="2">
    <source>
        <dbReference type="ARBA" id="ARBA00022771"/>
    </source>
</evidence>
<feature type="compositionally biased region" description="Pro residues" evidence="5">
    <location>
        <begin position="478"/>
        <end position="494"/>
    </location>
</feature>
<protein>
    <recommendedName>
        <fullName evidence="6">CCHC-type domain-containing protein</fullName>
    </recommendedName>
</protein>
<evidence type="ECO:0000256" key="1">
    <source>
        <dbReference type="ARBA" id="ARBA00022723"/>
    </source>
</evidence>
<proteinExistence type="predicted"/>
<dbReference type="SUPFAM" id="SSF57756">
    <property type="entry name" value="Retrovirus zinc finger-like domains"/>
    <property type="match status" value="1"/>
</dbReference>
<dbReference type="InterPro" id="IPR038124">
    <property type="entry name" value="B_retro_matrix_sf"/>
</dbReference>
<dbReference type="InterPro" id="IPR045345">
    <property type="entry name" value="Gag_p24_C"/>
</dbReference>
<dbReference type="PANTHER" id="PTHR40389">
    <property type="entry name" value="ENDOGENOUS RETROVIRUS GROUP K MEMBER 24 GAG POLYPROTEIN-RELATED"/>
    <property type="match status" value="1"/>
</dbReference>
<accession>A0A493TP09</accession>